<dbReference type="EMBL" id="JAWDGP010007997">
    <property type="protein sequence ID" value="KAK3697778.1"/>
    <property type="molecule type" value="Genomic_DNA"/>
</dbReference>
<dbReference type="AlphaFoldDB" id="A0AAE1CJA1"/>
<evidence type="ECO:0000313" key="1">
    <source>
        <dbReference type="EMBL" id="KAK3697778.1"/>
    </source>
</evidence>
<dbReference type="Proteomes" id="UP001283361">
    <property type="component" value="Unassembled WGS sequence"/>
</dbReference>
<gene>
    <name evidence="1" type="ORF">RRG08_026407</name>
</gene>
<sequence>MSRSRVSVRCSLFDDSFGLVNSEETEGQKKQRLNTAETVLEWSRDDNSGQAVRVYTHPTEDFQTDGKSFPQMAITSDELYVYIYTPDMPAHNHLETLVLFGTKKFTVQHPADKIYSGIKQISLGWIVLR</sequence>
<evidence type="ECO:0000313" key="2">
    <source>
        <dbReference type="Proteomes" id="UP001283361"/>
    </source>
</evidence>
<reference evidence="1" key="1">
    <citation type="journal article" date="2023" name="G3 (Bethesda)">
        <title>A reference genome for the long-term kleptoplast-retaining sea slug Elysia crispata morphotype clarki.</title>
        <authorList>
            <person name="Eastman K.E."/>
            <person name="Pendleton A.L."/>
            <person name="Shaikh M.A."/>
            <person name="Suttiyut T."/>
            <person name="Ogas R."/>
            <person name="Tomko P."/>
            <person name="Gavelis G."/>
            <person name="Widhalm J.R."/>
            <person name="Wisecaver J.H."/>
        </authorList>
    </citation>
    <scope>NUCLEOTIDE SEQUENCE</scope>
    <source>
        <strain evidence="1">ECLA1</strain>
    </source>
</reference>
<comment type="caution">
    <text evidence="1">The sequence shown here is derived from an EMBL/GenBank/DDBJ whole genome shotgun (WGS) entry which is preliminary data.</text>
</comment>
<name>A0AAE1CJA1_9GAST</name>
<proteinExistence type="predicted"/>
<accession>A0AAE1CJA1</accession>
<protein>
    <submittedName>
        <fullName evidence="1">Uncharacterized protein</fullName>
    </submittedName>
</protein>
<keyword evidence="2" id="KW-1185">Reference proteome</keyword>
<organism evidence="1 2">
    <name type="scientific">Elysia crispata</name>
    <name type="common">lettuce slug</name>
    <dbReference type="NCBI Taxonomy" id="231223"/>
    <lineage>
        <taxon>Eukaryota</taxon>
        <taxon>Metazoa</taxon>
        <taxon>Spiralia</taxon>
        <taxon>Lophotrochozoa</taxon>
        <taxon>Mollusca</taxon>
        <taxon>Gastropoda</taxon>
        <taxon>Heterobranchia</taxon>
        <taxon>Euthyneura</taxon>
        <taxon>Panpulmonata</taxon>
        <taxon>Sacoglossa</taxon>
        <taxon>Placobranchoidea</taxon>
        <taxon>Plakobranchidae</taxon>
        <taxon>Elysia</taxon>
    </lineage>
</organism>